<feature type="domain" description="C2H2-type" evidence="9">
    <location>
        <begin position="244"/>
        <end position="271"/>
    </location>
</feature>
<name>A0A6J1P0F3_BICAN</name>
<keyword evidence="2 8" id="KW-0479">Metal-binding</keyword>
<protein>
    <submittedName>
        <fullName evidence="12">Gastrula zinc finger protein XlCGF17.1</fullName>
    </submittedName>
</protein>
<gene>
    <name evidence="12" type="primary">LOC112053996</name>
</gene>
<keyword evidence="6" id="KW-0539">Nucleus</keyword>
<feature type="binding site" evidence="8">
    <location>
        <position position="59"/>
    </location>
    <ligand>
        <name>Zn(2+)</name>
        <dbReference type="ChEBI" id="CHEBI:29105"/>
    </ligand>
</feature>
<feature type="domain" description="C2H2-type" evidence="9">
    <location>
        <begin position="300"/>
        <end position="328"/>
    </location>
</feature>
<dbReference type="GO" id="GO:0003700">
    <property type="term" value="F:DNA-binding transcription factor activity"/>
    <property type="evidence" value="ECO:0007669"/>
    <property type="project" value="TreeGrafter"/>
</dbReference>
<evidence type="ECO:0000259" key="9">
    <source>
        <dbReference type="PROSITE" id="PS50157"/>
    </source>
</evidence>
<keyword evidence="4 7" id="KW-0863">Zinc-finger</keyword>
<dbReference type="KEGG" id="bany:112053996"/>
<dbReference type="PROSITE" id="PS51915">
    <property type="entry name" value="ZAD"/>
    <property type="match status" value="1"/>
</dbReference>
<dbReference type="SMART" id="SM00355">
    <property type="entry name" value="ZnF_C2H2"/>
    <property type="match status" value="7"/>
</dbReference>
<evidence type="ECO:0000256" key="8">
    <source>
        <dbReference type="PROSITE-ProRule" id="PRU01263"/>
    </source>
</evidence>
<dbReference type="PROSITE" id="PS50157">
    <property type="entry name" value="ZINC_FINGER_C2H2_2"/>
    <property type="match status" value="5"/>
</dbReference>
<feature type="binding site" evidence="8">
    <location>
        <position position="105"/>
    </location>
    <ligand>
        <name>Zn(2+)</name>
        <dbReference type="ChEBI" id="CHEBI:29105"/>
    </ligand>
</feature>
<dbReference type="Gene3D" id="3.40.1800.20">
    <property type="match status" value="1"/>
</dbReference>
<dbReference type="GO" id="GO:0006357">
    <property type="term" value="P:regulation of transcription by RNA polymerase II"/>
    <property type="evidence" value="ECO:0007669"/>
    <property type="project" value="TreeGrafter"/>
</dbReference>
<feature type="binding site" evidence="8">
    <location>
        <position position="102"/>
    </location>
    <ligand>
        <name>Zn(2+)</name>
        <dbReference type="ChEBI" id="CHEBI:29105"/>
    </ligand>
</feature>
<evidence type="ECO:0000259" key="10">
    <source>
        <dbReference type="PROSITE" id="PS51915"/>
    </source>
</evidence>
<keyword evidence="3" id="KW-0677">Repeat</keyword>
<dbReference type="RefSeq" id="XP_023949396.1">
    <property type="nucleotide sequence ID" value="XM_024093628.2"/>
</dbReference>
<dbReference type="GO" id="GO:0008270">
    <property type="term" value="F:zinc ion binding"/>
    <property type="evidence" value="ECO:0007669"/>
    <property type="project" value="UniProtKB-UniRule"/>
</dbReference>
<organism evidence="11 12">
    <name type="scientific">Bicyclus anynana</name>
    <name type="common">Squinting bush brown butterfly</name>
    <dbReference type="NCBI Taxonomy" id="110368"/>
    <lineage>
        <taxon>Eukaryota</taxon>
        <taxon>Metazoa</taxon>
        <taxon>Ecdysozoa</taxon>
        <taxon>Arthropoda</taxon>
        <taxon>Hexapoda</taxon>
        <taxon>Insecta</taxon>
        <taxon>Pterygota</taxon>
        <taxon>Neoptera</taxon>
        <taxon>Endopterygota</taxon>
        <taxon>Lepidoptera</taxon>
        <taxon>Glossata</taxon>
        <taxon>Ditrysia</taxon>
        <taxon>Papilionoidea</taxon>
        <taxon>Nymphalidae</taxon>
        <taxon>Satyrinae</taxon>
        <taxon>Satyrini</taxon>
        <taxon>Mycalesina</taxon>
        <taxon>Bicyclus</taxon>
    </lineage>
</organism>
<sequence length="377" mass="44530">MVGYLMLLKMLHCTLKEKRRKSKGSYTVKLINNNKKHSSGGSGTRIKEERYDAEEQNTCRVCLKEGNIPIYGNEDYEDISEALCTFGDVTVSSDDEYTKFLCNSCYEFLVRAVIFRKKAKQSDETLRWQQNDVFMENDDTTDNKDDCSDYEEPIKEESNYFCRKCIKSFKTFKEYSEHRLSAEHENVRHKCPICNKLYTAVYIKKHMLLHKNERQFMCDICGKKFPLQGPFQRHRLTHFYSLPFQCSLCPYRGRFTESLKMHMRTHTGERPYQCSQCPSRFVNTSNLNKHMLTHSRDHHFKCDMCGRGFHSKRDLGIHFKVDHTGLKEHVCEVCGKAFGYRKQMMKHQLNVHKREKLRSGRMPLYLQVNNQCKVTSE</sequence>
<dbReference type="OrthoDB" id="654211at2759"/>
<dbReference type="SMART" id="SM00868">
    <property type="entry name" value="zf-AD"/>
    <property type="match status" value="1"/>
</dbReference>
<feature type="domain" description="C2H2-type" evidence="9">
    <location>
        <begin position="272"/>
        <end position="299"/>
    </location>
</feature>
<evidence type="ECO:0000256" key="7">
    <source>
        <dbReference type="PROSITE-ProRule" id="PRU00042"/>
    </source>
</evidence>
<dbReference type="Proteomes" id="UP001652582">
    <property type="component" value="Chromosome 24"/>
</dbReference>
<evidence type="ECO:0000313" key="11">
    <source>
        <dbReference type="Proteomes" id="UP001652582"/>
    </source>
</evidence>
<dbReference type="AlphaFoldDB" id="A0A6J1P0F3"/>
<dbReference type="InterPro" id="IPR012934">
    <property type="entry name" value="Znf_AD"/>
</dbReference>
<feature type="domain" description="C2H2-type" evidence="9">
    <location>
        <begin position="216"/>
        <end position="243"/>
    </location>
</feature>
<dbReference type="InterPro" id="IPR013087">
    <property type="entry name" value="Znf_C2H2_type"/>
</dbReference>
<feature type="domain" description="C2H2-type" evidence="9">
    <location>
        <begin position="329"/>
        <end position="357"/>
    </location>
</feature>
<dbReference type="PROSITE" id="PS00028">
    <property type="entry name" value="ZINC_FINGER_C2H2_1"/>
    <property type="match status" value="5"/>
</dbReference>
<evidence type="ECO:0000313" key="12">
    <source>
        <dbReference type="RefSeq" id="XP_023949396.1"/>
    </source>
</evidence>
<evidence type="ECO:0000256" key="5">
    <source>
        <dbReference type="ARBA" id="ARBA00022833"/>
    </source>
</evidence>
<accession>A0A6J1P0F3</accession>
<evidence type="ECO:0000256" key="3">
    <source>
        <dbReference type="ARBA" id="ARBA00022737"/>
    </source>
</evidence>
<reference evidence="12" key="1">
    <citation type="submission" date="2025-08" db="UniProtKB">
        <authorList>
            <consortium name="RefSeq"/>
        </authorList>
    </citation>
    <scope>IDENTIFICATION</scope>
</reference>
<feature type="domain" description="ZAD" evidence="10">
    <location>
        <begin position="57"/>
        <end position="129"/>
    </location>
</feature>
<dbReference type="Pfam" id="PF00096">
    <property type="entry name" value="zf-C2H2"/>
    <property type="match status" value="3"/>
</dbReference>
<dbReference type="SUPFAM" id="SSF57716">
    <property type="entry name" value="Glucocorticoid receptor-like (DNA-binding domain)"/>
    <property type="match status" value="1"/>
</dbReference>
<dbReference type="GO" id="GO:0000978">
    <property type="term" value="F:RNA polymerase II cis-regulatory region sequence-specific DNA binding"/>
    <property type="evidence" value="ECO:0007669"/>
    <property type="project" value="TreeGrafter"/>
</dbReference>
<comment type="subcellular location">
    <subcellularLocation>
        <location evidence="1">Nucleus</location>
    </subcellularLocation>
</comment>
<keyword evidence="5 8" id="KW-0862">Zinc</keyword>
<dbReference type="GO" id="GO:0005634">
    <property type="term" value="C:nucleus"/>
    <property type="evidence" value="ECO:0007669"/>
    <property type="project" value="UniProtKB-SubCell"/>
</dbReference>
<dbReference type="PANTHER" id="PTHR24390">
    <property type="entry name" value="ZINC FINGER PROTEIN"/>
    <property type="match status" value="1"/>
</dbReference>
<dbReference type="Pfam" id="PF07776">
    <property type="entry name" value="zf-AD"/>
    <property type="match status" value="1"/>
</dbReference>
<dbReference type="FunFam" id="3.30.160.60:FF:000538">
    <property type="entry name" value="zinc finger protein 853"/>
    <property type="match status" value="1"/>
</dbReference>
<dbReference type="InterPro" id="IPR036236">
    <property type="entry name" value="Znf_C2H2_sf"/>
</dbReference>
<dbReference type="PANTHER" id="PTHR24390:SF227">
    <property type="entry name" value="KRUEPPEL HOMOLOG 1-RELATED"/>
    <property type="match status" value="1"/>
</dbReference>
<dbReference type="GeneID" id="112053996"/>
<keyword evidence="11" id="KW-1185">Reference proteome</keyword>
<evidence type="ECO:0000256" key="2">
    <source>
        <dbReference type="ARBA" id="ARBA00022723"/>
    </source>
</evidence>
<proteinExistence type="predicted"/>
<dbReference type="Gene3D" id="3.30.160.60">
    <property type="entry name" value="Classic Zinc Finger"/>
    <property type="match status" value="4"/>
</dbReference>
<evidence type="ECO:0000256" key="4">
    <source>
        <dbReference type="ARBA" id="ARBA00022771"/>
    </source>
</evidence>
<evidence type="ECO:0000256" key="6">
    <source>
        <dbReference type="ARBA" id="ARBA00023242"/>
    </source>
</evidence>
<evidence type="ECO:0000256" key="1">
    <source>
        <dbReference type="ARBA" id="ARBA00004123"/>
    </source>
</evidence>
<dbReference type="SUPFAM" id="SSF57667">
    <property type="entry name" value="beta-beta-alpha zinc fingers"/>
    <property type="match status" value="3"/>
</dbReference>
<feature type="binding site" evidence="8">
    <location>
        <position position="62"/>
    </location>
    <ligand>
        <name>Zn(2+)</name>
        <dbReference type="ChEBI" id="CHEBI:29105"/>
    </ligand>
</feature>